<dbReference type="Proteomes" id="UP001281147">
    <property type="component" value="Unassembled WGS sequence"/>
</dbReference>
<reference evidence="1" key="1">
    <citation type="submission" date="2023-07" db="EMBL/GenBank/DDBJ databases">
        <title>Black Yeasts Isolated from many extreme environments.</title>
        <authorList>
            <person name="Coleine C."/>
            <person name="Stajich J.E."/>
            <person name="Selbmann L."/>
        </authorList>
    </citation>
    <scope>NUCLEOTIDE SEQUENCE</scope>
    <source>
        <strain evidence="1">CCFEE 5714</strain>
    </source>
</reference>
<comment type="caution">
    <text evidence="1">The sequence shown here is derived from an EMBL/GenBank/DDBJ whole genome shotgun (WGS) entry which is preliminary data.</text>
</comment>
<name>A0ACC3NPE0_9PEZI</name>
<proteinExistence type="predicted"/>
<dbReference type="EMBL" id="JAUTXU010000020">
    <property type="protein sequence ID" value="KAK3720774.1"/>
    <property type="molecule type" value="Genomic_DNA"/>
</dbReference>
<gene>
    <name evidence="1" type="ORF">LTR37_003437</name>
</gene>
<sequence>MTSKAVTSNGIPSASEKKERQDLAPVFLDETREKSPSVVAEEGTIVNASGHKDQLQRQYGLGSICGLALTIDNAWVAFGGSLSVAVLNGGPPGILYEFITACSYYAFIGASIAELASSVPSSGGVYHWASITPGRRWGRINGFFAGSLNFFGWIFDLASIVSIPSNVVVQMYALFHPDFIIEPWHAYIVFVFITWLCAAFVIFCNRLIPHLPHAGLFLIVVGGLVTVIVVVAMPERHASNVFVWKDFQNMTGWSNGVAFLTGVLNGAFTIGTPDAVTHLAEELPNPAVDLPKAVFAQVGLGFVVAFVYAIAIFYGVNDLEAVTNSNGSFPLAEVYLQATGSAGGALGLLLILFLSIMICAVGTLLMVGRLWWVLARDNATPFAKLFSTVDERLSCPVPATVLCAVLTTCFGAIQLGSTTAFTSLVGSFIILTTSSYLLAFLPHLLTRRQNVPRGPFWMGNTGFVINGVACTLIIFFNTFFCFPYAYPVAISVMNWNSVILVGILVVTAFWWVAHGLRKYPGPKVAGLYVKEV</sequence>
<organism evidence="1 2">
    <name type="scientific">Vermiconidia calcicola</name>
    <dbReference type="NCBI Taxonomy" id="1690605"/>
    <lineage>
        <taxon>Eukaryota</taxon>
        <taxon>Fungi</taxon>
        <taxon>Dikarya</taxon>
        <taxon>Ascomycota</taxon>
        <taxon>Pezizomycotina</taxon>
        <taxon>Dothideomycetes</taxon>
        <taxon>Dothideomycetidae</taxon>
        <taxon>Mycosphaerellales</taxon>
        <taxon>Extremaceae</taxon>
        <taxon>Vermiconidia</taxon>
    </lineage>
</organism>
<accession>A0ACC3NPE0</accession>
<evidence type="ECO:0000313" key="1">
    <source>
        <dbReference type="EMBL" id="KAK3720774.1"/>
    </source>
</evidence>
<keyword evidence="2" id="KW-1185">Reference proteome</keyword>
<evidence type="ECO:0000313" key="2">
    <source>
        <dbReference type="Proteomes" id="UP001281147"/>
    </source>
</evidence>
<protein>
    <submittedName>
        <fullName evidence="1">Uncharacterized protein</fullName>
    </submittedName>
</protein>